<evidence type="ECO:0000256" key="3">
    <source>
        <dbReference type="ARBA" id="ARBA00023457"/>
    </source>
</evidence>
<dbReference type="InterPro" id="IPR053953">
    <property type="entry name" value="NirdL-like_HTH"/>
</dbReference>
<dbReference type="EMBL" id="CP094619">
    <property type="protein sequence ID" value="UQN34691.1"/>
    <property type="molecule type" value="Genomic_DNA"/>
</dbReference>
<dbReference type="InterPro" id="IPR050684">
    <property type="entry name" value="HTH-Siroheme_Decarb"/>
</dbReference>
<evidence type="ECO:0000313" key="9">
    <source>
        <dbReference type="Proteomes" id="UP000831759"/>
    </source>
</evidence>
<sequence length="331" mass="37308">MVALVSDLSPSAFQLLNAWQHGFPLESRPFRKLGLLLGLSEQAVMDYLQGWRSDGIISRIGPVLNPACMSSTLVGMPIPAKDLDRIANWISTLPAVNHNYAREHAVNLWFVLTCANEQERQATLDHIAQYTGLLPLSLPMLRAYHIDLGFSLTTHVKIASPLAPSHSLPALGSAERKLLERSLQGLEIQAEPFKPWAEHAQMSEKQVLQHLRSFLEQGVFRRFGLVLRHRTLGYSANAMCVWTVDNHRIDALGEELARQNGITLCYQRQPHPPHWNHNLFCMIHGKDRQHVLAHHAELNSRLGLGQFPQDVLFSTRCFKQRGALLGPAYHD</sequence>
<feature type="domain" description="Siroheme decarboxylase AsnC-like ligand binding" evidence="6">
    <location>
        <begin position="232"/>
        <end position="319"/>
    </location>
</feature>
<dbReference type="EC" id="4.1.1.111" evidence="4"/>
<feature type="domain" description="Siroheme decarboxylase AsnC-like ligand binding" evidence="6">
    <location>
        <begin position="70"/>
        <end position="143"/>
    </location>
</feature>
<comment type="pathway">
    <text evidence="2">Porphyrin-containing compound metabolism.</text>
</comment>
<dbReference type="InterPro" id="IPR040523">
    <property type="entry name" value="AsnC_trans_reg2"/>
</dbReference>
<dbReference type="GeneID" id="96869319"/>
<evidence type="ECO:0000256" key="5">
    <source>
        <dbReference type="ARBA" id="ARBA00048470"/>
    </source>
</evidence>
<gene>
    <name evidence="8" type="ORF">MTR80_10245</name>
</gene>
<evidence type="ECO:0000256" key="2">
    <source>
        <dbReference type="ARBA" id="ARBA00023444"/>
    </source>
</evidence>
<dbReference type="PANTHER" id="PTHR43413:SF1">
    <property type="entry name" value="SIROHEME DECARBOXYLASE NIRL SUBUNIT"/>
    <property type="match status" value="1"/>
</dbReference>
<keyword evidence="9" id="KW-1185">Reference proteome</keyword>
<dbReference type="Gene3D" id="3.30.70.3460">
    <property type="match status" value="2"/>
</dbReference>
<evidence type="ECO:0000256" key="1">
    <source>
        <dbReference type="ARBA" id="ARBA00023239"/>
    </source>
</evidence>
<dbReference type="Pfam" id="PF22451">
    <property type="entry name" value="NirdL-like_HTH"/>
    <property type="match status" value="2"/>
</dbReference>
<reference evidence="8 9" key="1">
    <citation type="journal article" date="2022" name="Int. J. Syst. Evol. Microbiol.">
        <title>Characterization of Alcaligenes aquatilis as a novel member of heterotrophic nitrifier-aerobic denitrifier and its performance in treating piggery wastewater.</title>
        <authorList>
            <person name="Cao X."/>
            <person name="Zhao B."/>
            <person name="Wu Y."/>
            <person name="Huang J."/>
            <person name="Wang H."/>
            <person name="Sun X."/>
            <person name="Li S."/>
        </authorList>
    </citation>
    <scope>NUCLEOTIDE SEQUENCE [LARGE SCALE GENOMIC DNA]</scope>
    <source>
        <strain evidence="8 9">AS1</strain>
    </source>
</reference>
<keyword evidence="1" id="KW-0456">Lyase</keyword>
<organism evidence="8 9">
    <name type="scientific">Alcaligenes aquatilis</name>
    <dbReference type="NCBI Taxonomy" id="323284"/>
    <lineage>
        <taxon>Bacteria</taxon>
        <taxon>Pseudomonadati</taxon>
        <taxon>Pseudomonadota</taxon>
        <taxon>Betaproteobacteria</taxon>
        <taxon>Burkholderiales</taxon>
        <taxon>Alcaligenaceae</taxon>
        <taxon>Alcaligenes</taxon>
    </lineage>
</organism>
<evidence type="ECO:0000259" key="6">
    <source>
        <dbReference type="Pfam" id="PF17805"/>
    </source>
</evidence>
<name>A0ABY4NC45_9BURK</name>
<evidence type="ECO:0000313" key="8">
    <source>
        <dbReference type="EMBL" id="UQN34691.1"/>
    </source>
</evidence>
<dbReference type="Pfam" id="PF17805">
    <property type="entry name" value="AsnC_trans_reg2"/>
    <property type="match status" value="2"/>
</dbReference>
<accession>A0ABY4NC45</accession>
<comment type="catalytic activity">
    <reaction evidence="5">
        <text>siroheme + 2 H(+) = 12,18-didecarboxysiroheme + 2 CO2</text>
        <dbReference type="Rhea" id="RHEA:19093"/>
        <dbReference type="ChEBI" id="CHEBI:15378"/>
        <dbReference type="ChEBI" id="CHEBI:16526"/>
        <dbReference type="ChEBI" id="CHEBI:60052"/>
        <dbReference type="ChEBI" id="CHEBI:140497"/>
        <dbReference type="EC" id="4.1.1.111"/>
    </reaction>
</comment>
<proteinExistence type="inferred from homology"/>
<dbReference type="PANTHER" id="PTHR43413">
    <property type="entry name" value="TRANSCRIPTIONAL REGULATOR, ASNC FAMILY"/>
    <property type="match status" value="1"/>
</dbReference>
<dbReference type="RefSeq" id="WP_249459462.1">
    <property type="nucleotide sequence ID" value="NZ_CP094619.1"/>
</dbReference>
<dbReference type="Proteomes" id="UP000831759">
    <property type="component" value="Chromosome"/>
</dbReference>
<feature type="domain" description="Siroheme decarboxylase NirL-like HTH" evidence="7">
    <location>
        <begin position="14"/>
        <end position="57"/>
    </location>
</feature>
<feature type="domain" description="Siroheme decarboxylase NirL-like HTH" evidence="7">
    <location>
        <begin position="175"/>
        <end position="221"/>
    </location>
</feature>
<evidence type="ECO:0000259" key="7">
    <source>
        <dbReference type="Pfam" id="PF22451"/>
    </source>
</evidence>
<evidence type="ECO:0000256" key="4">
    <source>
        <dbReference type="ARBA" id="ARBA00023471"/>
    </source>
</evidence>
<protein>
    <recommendedName>
        <fullName evidence="4">siroheme decarboxylase</fullName>
        <ecNumber evidence="4">4.1.1.111</ecNumber>
    </recommendedName>
</protein>
<comment type="similarity">
    <text evidence="3">Belongs to the Ahb/Nir family.</text>
</comment>